<dbReference type="GO" id="GO:0015944">
    <property type="term" value="P:formate oxidation"/>
    <property type="evidence" value="ECO:0007669"/>
    <property type="project" value="TreeGrafter"/>
</dbReference>
<evidence type="ECO:0000313" key="16">
    <source>
        <dbReference type="Proteomes" id="UP000324159"/>
    </source>
</evidence>
<keyword evidence="10 13" id="KW-1133">Transmembrane helix</keyword>
<organism evidence="15 16">
    <name type="scientific">Geothermobacter ehrlichii</name>
    <dbReference type="NCBI Taxonomy" id="213224"/>
    <lineage>
        <taxon>Bacteria</taxon>
        <taxon>Pseudomonadati</taxon>
        <taxon>Thermodesulfobacteriota</taxon>
        <taxon>Desulfuromonadia</taxon>
        <taxon>Desulfuromonadales</taxon>
        <taxon>Geothermobacteraceae</taxon>
        <taxon>Geothermobacter</taxon>
    </lineage>
</organism>
<reference evidence="15 16" key="1">
    <citation type="submission" date="2019-07" db="EMBL/GenBank/DDBJ databases">
        <title>Genomic Encyclopedia of Type Strains, Phase IV (KMG-IV): sequencing the most valuable type-strain genomes for metagenomic binning, comparative biology and taxonomic classification.</title>
        <authorList>
            <person name="Goeker M."/>
        </authorList>
    </citation>
    <scope>NUCLEOTIDE SEQUENCE [LARGE SCALE GENOMIC DNA]</scope>
    <source>
        <strain evidence="15 16">SS015</strain>
    </source>
</reference>
<feature type="transmembrane region" description="Helical" evidence="13">
    <location>
        <begin position="113"/>
        <end position="133"/>
    </location>
</feature>
<evidence type="ECO:0000259" key="14">
    <source>
        <dbReference type="Pfam" id="PF01292"/>
    </source>
</evidence>
<dbReference type="GO" id="GO:0046872">
    <property type="term" value="F:metal ion binding"/>
    <property type="evidence" value="ECO:0007669"/>
    <property type="project" value="UniProtKB-KW"/>
</dbReference>
<gene>
    <name evidence="15" type="ORF">EDC39_11612</name>
</gene>
<sequence length="204" mass="23106">MSNYVDRFDAFDRIVHWTLAVSFILLVLSGLGLFAHTFFGYFGLFGGPQQGIMAHKIAGVVFLVCSVLLFLRHMGELCRFDADDRRWIVKMGGYLSRRHEDIPQGKFNAGQKLFGIFSFVAALVMGITGYVIWEPTAFGRELTQFSLMLHGLFFVLWMVGMIVHVYLATIGNPGTLEGMLYGQVRKAWARKHASKWFQKVAGNR</sequence>
<keyword evidence="7 13" id="KW-0812">Transmembrane</keyword>
<feature type="domain" description="Cytochrome b561 bacterial/Ni-hydrogenase" evidence="14">
    <location>
        <begin position="7"/>
        <end position="182"/>
    </location>
</feature>
<dbReference type="OrthoDB" id="9790598at2"/>
<evidence type="ECO:0000313" key="15">
    <source>
        <dbReference type="EMBL" id="TYO95806.1"/>
    </source>
</evidence>
<dbReference type="NCBIfam" id="TIGR01583">
    <property type="entry name" value="formate-DH-gamm"/>
    <property type="match status" value="1"/>
</dbReference>
<dbReference type="Pfam" id="PF01292">
    <property type="entry name" value="Ni_hydr_CYTB"/>
    <property type="match status" value="1"/>
</dbReference>
<evidence type="ECO:0000256" key="8">
    <source>
        <dbReference type="ARBA" id="ARBA00022723"/>
    </source>
</evidence>
<evidence type="ECO:0000256" key="12">
    <source>
        <dbReference type="ARBA" id="ARBA00023136"/>
    </source>
</evidence>
<evidence type="ECO:0000256" key="6">
    <source>
        <dbReference type="ARBA" id="ARBA00022617"/>
    </source>
</evidence>
<dbReference type="PANTHER" id="PTHR30074:SF6">
    <property type="entry name" value="FORMATE DEHYDROGENASE GAMMA SUBUNIT"/>
    <property type="match status" value="1"/>
</dbReference>
<dbReference type="EMBL" id="VNIB01000016">
    <property type="protein sequence ID" value="TYO95806.1"/>
    <property type="molecule type" value="Genomic_DNA"/>
</dbReference>
<evidence type="ECO:0000256" key="9">
    <source>
        <dbReference type="ARBA" id="ARBA00022982"/>
    </source>
</evidence>
<accession>A0A5D3WFS9</accession>
<evidence type="ECO:0000256" key="13">
    <source>
        <dbReference type="SAM" id="Phobius"/>
    </source>
</evidence>
<dbReference type="GO" id="GO:0036397">
    <property type="term" value="F:formate dehydrogenase (quinone) activity"/>
    <property type="evidence" value="ECO:0007669"/>
    <property type="project" value="TreeGrafter"/>
</dbReference>
<feature type="transmembrane region" description="Helical" evidence="13">
    <location>
        <begin position="145"/>
        <end position="167"/>
    </location>
</feature>
<name>A0A5D3WFS9_9BACT</name>
<evidence type="ECO:0000256" key="1">
    <source>
        <dbReference type="ARBA" id="ARBA00001971"/>
    </source>
</evidence>
<keyword evidence="8" id="KW-0479">Metal-binding</keyword>
<dbReference type="InterPro" id="IPR051817">
    <property type="entry name" value="FDH_cytochrome_b556_subunit"/>
</dbReference>
<dbReference type="SUPFAM" id="SSF81342">
    <property type="entry name" value="Transmembrane di-heme cytochromes"/>
    <property type="match status" value="1"/>
</dbReference>
<keyword evidence="5" id="KW-1003">Cell membrane</keyword>
<dbReference type="Gene3D" id="1.20.950.20">
    <property type="entry name" value="Transmembrane di-heme cytochromes, Chain C"/>
    <property type="match status" value="1"/>
</dbReference>
<feature type="transmembrane region" description="Helical" evidence="13">
    <location>
        <begin position="57"/>
        <end position="75"/>
    </location>
</feature>
<protein>
    <submittedName>
        <fullName evidence="15">Formate dehydrogenase subunit gamma</fullName>
    </submittedName>
</protein>
<keyword evidence="12 13" id="KW-0472">Membrane</keyword>
<dbReference type="GO" id="GO:0008863">
    <property type="term" value="F:formate dehydrogenase (NAD+) activity"/>
    <property type="evidence" value="ECO:0007669"/>
    <property type="project" value="InterPro"/>
</dbReference>
<keyword evidence="16" id="KW-1185">Reference proteome</keyword>
<keyword evidence="9" id="KW-0249">Electron transport</keyword>
<dbReference type="GO" id="GO:0009326">
    <property type="term" value="C:formate dehydrogenase complex"/>
    <property type="evidence" value="ECO:0007669"/>
    <property type="project" value="InterPro"/>
</dbReference>
<keyword evidence="11" id="KW-0408">Iron</keyword>
<comment type="cofactor">
    <cofactor evidence="1">
        <name>heme</name>
        <dbReference type="ChEBI" id="CHEBI:30413"/>
    </cofactor>
</comment>
<keyword evidence="4" id="KW-0813">Transport</keyword>
<evidence type="ECO:0000256" key="11">
    <source>
        <dbReference type="ARBA" id="ARBA00023004"/>
    </source>
</evidence>
<evidence type="ECO:0000256" key="2">
    <source>
        <dbReference type="ARBA" id="ARBA00004651"/>
    </source>
</evidence>
<evidence type="ECO:0000256" key="3">
    <source>
        <dbReference type="ARBA" id="ARBA00010747"/>
    </source>
</evidence>
<keyword evidence="6" id="KW-0349">Heme</keyword>
<dbReference type="Proteomes" id="UP000324159">
    <property type="component" value="Unassembled WGS sequence"/>
</dbReference>
<dbReference type="InterPro" id="IPR006471">
    <property type="entry name" value="Formate_DH_gsu"/>
</dbReference>
<dbReference type="GO" id="GO:0009055">
    <property type="term" value="F:electron transfer activity"/>
    <property type="evidence" value="ECO:0007669"/>
    <property type="project" value="InterPro"/>
</dbReference>
<dbReference type="InterPro" id="IPR016174">
    <property type="entry name" value="Di-haem_cyt_TM"/>
</dbReference>
<dbReference type="GO" id="GO:0009061">
    <property type="term" value="P:anaerobic respiration"/>
    <property type="evidence" value="ECO:0007669"/>
    <property type="project" value="TreeGrafter"/>
</dbReference>
<dbReference type="GO" id="GO:0005886">
    <property type="term" value="C:plasma membrane"/>
    <property type="evidence" value="ECO:0007669"/>
    <property type="project" value="UniProtKB-SubCell"/>
</dbReference>
<comment type="similarity">
    <text evidence="3">Belongs to the formate dehydrogenase gamma subunit family.</text>
</comment>
<evidence type="ECO:0000256" key="5">
    <source>
        <dbReference type="ARBA" id="ARBA00022475"/>
    </source>
</evidence>
<proteinExistence type="inferred from homology"/>
<evidence type="ECO:0000256" key="10">
    <source>
        <dbReference type="ARBA" id="ARBA00022989"/>
    </source>
</evidence>
<evidence type="ECO:0000256" key="4">
    <source>
        <dbReference type="ARBA" id="ARBA00022448"/>
    </source>
</evidence>
<dbReference type="GO" id="GO:0022904">
    <property type="term" value="P:respiratory electron transport chain"/>
    <property type="evidence" value="ECO:0007669"/>
    <property type="project" value="InterPro"/>
</dbReference>
<feature type="transmembrane region" description="Helical" evidence="13">
    <location>
        <begin position="20"/>
        <end position="45"/>
    </location>
</feature>
<comment type="subcellular location">
    <subcellularLocation>
        <location evidence="2">Cell membrane</location>
        <topology evidence="2">Multi-pass membrane protein</topology>
    </subcellularLocation>
</comment>
<dbReference type="PANTHER" id="PTHR30074">
    <property type="entry name" value="FORMATE DEHYDROGENASE, NITRATE-INDUCIBLE, CYTOCHROME B556 FDN SUBUNIT"/>
    <property type="match status" value="1"/>
</dbReference>
<dbReference type="RefSeq" id="WP_148896952.1">
    <property type="nucleotide sequence ID" value="NZ_VNIB01000016.1"/>
</dbReference>
<comment type="caution">
    <text evidence="15">The sequence shown here is derived from an EMBL/GenBank/DDBJ whole genome shotgun (WGS) entry which is preliminary data.</text>
</comment>
<dbReference type="InterPro" id="IPR011577">
    <property type="entry name" value="Cyt_b561_bac/Ni-Hgenase"/>
</dbReference>
<dbReference type="AlphaFoldDB" id="A0A5D3WFS9"/>
<evidence type="ECO:0000256" key="7">
    <source>
        <dbReference type="ARBA" id="ARBA00022692"/>
    </source>
</evidence>